<accession>A0AB34J9H8</accession>
<comment type="caution">
    <text evidence="1">The sequence shown here is derived from an EMBL/GenBank/DDBJ whole genome shotgun (WGS) entry which is preliminary data.</text>
</comment>
<dbReference type="Proteomes" id="UP001515480">
    <property type="component" value="Unassembled WGS sequence"/>
</dbReference>
<proteinExistence type="predicted"/>
<organism evidence="1 2">
    <name type="scientific">Prymnesium parvum</name>
    <name type="common">Toxic golden alga</name>
    <dbReference type="NCBI Taxonomy" id="97485"/>
    <lineage>
        <taxon>Eukaryota</taxon>
        <taxon>Haptista</taxon>
        <taxon>Haptophyta</taxon>
        <taxon>Prymnesiophyceae</taxon>
        <taxon>Prymnesiales</taxon>
        <taxon>Prymnesiaceae</taxon>
        <taxon>Prymnesium</taxon>
    </lineage>
</organism>
<evidence type="ECO:0000313" key="2">
    <source>
        <dbReference type="Proteomes" id="UP001515480"/>
    </source>
</evidence>
<dbReference type="AlphaFoldDB" id="A0AB34J9H8"/>
<gene>
    <name evidence="1" type="ORF">AB1Y20_002972</name>
</gene>
<sequence>MLDCWQAVVWQGAAQPLLKDDVVQRKKAYMVQPVVHSLLAGLQHATNHRAHILSGGGLGVTLARVTRQLSPGDIFIWVGLYQLSRQLEAGPRFSDFHGDGMAVLRDLARRNVFTVYYSTDAADAAGTPYRMCTLNNKLVVHEVWEYSYATIAFCNRSRHGLAHRTRYVPPSHVRNRGTWAYADARTARAQLLFMGALTYPPRIACFNALNRGRGPNNHTGLVAHTNQVWLDATLRLMLRKYAFFVNLHKECDAPPRETDCETLRFAQLLAVGAVVLSDRCHAQDEAEWSGLVHFVSRKDMPTRFNHLWRQVRSGETLSGADLVESFRRRMNPRAVFERAGLIDSLNRLGDKVALRTRHRTSGTRCRSQLNEQRWAHCARSHLTHRLTSGNLHCGCYEAGLTSEELEACIRKPESFLGHA</sequence>
<dbReference type="EMBL" id="JBGBPQ010000010">
    <property type="protein sequence ID" value="KAL1518685.1"/>
    <property type="molecule type" value="Genomic_DNA"/>
</dbReference>
<reference evidence="1 2" key="1">
    <citation type="journal article" date="2024" name="Science">
        <title>Giant polyketide synthase enzymes in the biosynthesis of giant marine polyether toxins.</title>
        <authorList>
            <person name="Fallon T.R."/>
            <person name="Shende V.V."/>
            <person name="Wierzbicki I.H."/>
            <person name="Pendleton A.L."/>
            <person name="Watervoot N.F."/>
            <person name="Auber R.P."/>
            <person name="Gonzalez D.J."/>
            <person name="Wisecaver J.H."/>
            <person name="Moore B.S."/>
        </authorList>
    </citation>
    <scope>NUCLEOTIDE SEQUENCE [LARGE SCALE GENOMIC DNA]</scope>
    <source>
        <strain evidence="1 2">12B1</strain>
    </source>
</reference>
<evidence type="ECO:0000313" key="1">
    <source>
        <dbReference type="EMBL" id="KAL1518685.1"/>
    </source>
</evidence>
<name>A0AB34J9H8_PRYPA</name>
<keyword evidence="2" id="KW-1185">Reference proteome</keyword>
<protein>
    <submittedName>
        <fullName evidence="1">Uncharacterized protein</fullName>
    </submittedName>
</protein>